<proteinExistence type="predicted"/>
<dbReference type="PROSITE" id="PS51375">
    <property type="entry name" value="PPR"/>
    <property type="match status" value="4"/>
</dbReference>
<dbReference type="OMA" id="EPNIAIW"/>
<comment type="caution">
    <text evidence="3">The sequence shown here is derived from an EMBL/GenBank/DDBJ whole genome shotgun (WGS) entry which is preliminary data.</text>
</comment>
<evidence type="ECO:0000256" key="1">
    <source>
        <dbReference type="ARBA" id="ARBA00022737"/>
    </source>
</evidence>
<feature type="repeat" description="PPR" evidence="2">
    <location>
        <begin position="425"/>
        <end position="459"/>
    </location>
</feature>
<keyword evidence="1" id="KW-0677">Repeat</keyword>
<dbReference type="Pfam" id="PF12854">
    <property type="entry name" value="PPR_1"/>
    <property type="match status" value="1"/>
</dbReference>
<organism evidence="3 4">
    <name type="scientific">Zostera marina</name>
    <name type="common">Eelgrass</name>
    <dbReference type="NCBI Taxonomy" id="29655"/>
    <lineage>
        <taxon>Eukaryota</taxon>
        <taxon>Viridiplantae</taxon>
        <taxon>Streptophyta</taxon>
        <taxon>Embryophyta</taxon>
        <taxon>Tracheophyta</taxon>
        <taxon>Spermatophyta</taxon>
        <taxon>Magnoliopsida</taxon>
        <taxon>Liliopsida</taxon>
        <taxon>Zosteraceae</taxon>
        <taxon>Zostera</taxon>
    </lineage>
</organism>
<evidence type="ECO:0000256" key="2">
    <source>
        <dbReference type="PROSITE-ProRule" id="PRU00708"/>
    </source>
</evidence>
<protein>
    <submittedName>
        <fullName evidence="3">Pentatricopeptide repeat-containing protein</fullName>
    </submittedName>
</protein>
<feature type="repeat" description="PPR" evidence="2">
    <location>
        <begin position="353"/>
        <end position="387"/>
    </location>
</feature>
<dbReference type="Pfam" id="PF20431">
    <property type="entry name" value="E_motif"/>
    <property type="match status" value="1"/>
</dbReference>
<feature type="repeat" description="PPR" evidence="2">
    <location>
        <begin position="141"/>
        <end position="175"/>
    </location>
</feature>
<dbReference type="Proteomes" id="UP000036987">
    <property type="component" value="Unassembled WGS sequence"/>
</dbReference>
<dbReference type="InterPro" id="IPR046960">
    <property type="entry name" value="PPR_At4g14850-like_plant"/>
</dbReference>
<dbReference type="PANTHER" id="PTHR24015">
    <property type="entry name" value="OS07G0578800 PROTEIN-RELATED"/>
    <property type="match status" value="1"/>
</dbReference>
<dbReference type="SUPFAM" id="SSF48452">
    <property type="entry name" value="TPR-like"/>
    <property type="match status" value="1"/>
</dbReference>
<dbReference type="PANTHER" id="PTHR24015:SF2016">
    <property type="entry name" value="PENTATRICOPEPTIDE REPEAT-CONTAINING PROTEIN"/>
    <property type="match status" value="1"/>
</dbReference>
<dbReference type="InterPro" id="IPR011990">
    <property type="entry name" value="TPR-like_helical_dom_sf"/>
</dbReference>
<keyword evidence="4" id="KW-1185">Reference proteome</keyword>
<dbReference type="OrthoDB" id="185373at2759"/>
<dbReference type="Pfam" id="PF01535">
    <property type="entry name" value="PPR"/>
    <property type="match status" value="5"/>
</dbReference>
<name>A0A0K9P2S8_ZOSMR</name>
<dbReference type="GO" id="GO:0003723">
    <property type="term" value="F:RNA binding"/>
    <property type="evidence" value="ECO:0007669"/>
    <property type="project" value="InterPro"/>
</dbReference>
<dbReference type="InterPro" id="IPR046848">
    <property type="entry name" value="E_motif"/>
</dbReference>
<evidence type="ECO:0000313" key="3">
    <source>
        <dbReference type="EMBL" id="KMZ62515.1"/>
    </source>
</evidence>
<evidence type="ECO:0000313" key="4">
    <source>
        <dbReference type="Proteomes" id="UP000036987"/>
    </source>
</evidence>
<accession>A0A0K9P2S8</accession>
<gene>
    <name evidence="3" type="ORF">ZOSMA_45G00570</name>
</gene>
<dbReference type="NCBIfam" id="TIGR00756">
    <property type="entry name" value="PPR"/>
    <property type="match status" value="4"/>
</dbReference>
<dbReference type="GO" id="GO:0009451">
    <property type="term" value="P:RNA modification"/>
    <property type="evidence" value="ECO:0007669"/>
    <property type="project" value="InterPro"/>
</dbReference>
<dbReference type="FunFam" id="1.25.40.10:FF:000090">
    <property type="entry name" value="Pentatricopeptide repeat-containing protein, chloroplastic"/>
    <property type="match status" value="1"/>
</dbReference>
<dbReference type="STRING" id="29655.A0A0K9P2S8"/>
<sequence>MVERLLKKKLLSICSPMSCTKKLHYAHALFVTIPNPTLFLLNTLIKAFSSSQSPSTALSLYSEAFNRHGLSPDHFTFPSILKSCAVLYSLRFGCCVHSRVVRTGHEANLYVASTLIHMYMSCTDLASAEVVFSKVAIEARNIVIWSTMIGGYAQNGREAEAIALFRHMVDACADPPNEIAVVSVLASCGRALDLDSGRWVHDNLIRCWKHLKSDVVIDTAVVDMYGRCGSLEIARDLFDRMPVRNEFSWNAMINAYNQYENYTESIRLFASMLSSGEEVRPDKVTILGILAASAGKSCCRLGKEIHGYLERNFKPSSAKDSTSIYTSVIDMYCKTGNARSALKTFTRCLPTRDVLAWTTMIMGLATHGHGRSAVELFRQMERDGSVVPDHIAFIGVLTACRHAGLVDEGIHLFGVMRNVYALEPEPQHYGCMMNLLCRAGRFEEAERLLSEMPFGGSAEIWGSVLSGCEMHGNYELAEKIKREMNEFGDVRSSGVYVLLSNVYASGGKWDGVKKARELMQRKGIEKTPGFSSTIQVF</sequence>
<feature type="repeat" description="PPR" evidence="2">
    <location>
        <begin position="245"/>
        <end position="279"/>
    </location>
</feature>
<dbReference type="AlphaFoldDB" id="A0A0K9P2S8"/>
<reference evidence="4" key="1">
    <citation type="journal article" date="2016" name="Nature">
        <title>The genome of the seagrass Zostera marina reveals angiosperm adaptation to the sea.</title>
        <authorList>
            <person name="Olsen J.L."/>
            <person name="Rouze P."/>
            <person name="Verhelst B."/>
            <person name="Lin Y.-C."/>
            <person name="Bayer T."/>
            <person name="Collen J."/>
            <person name="Dattolo E."/>
            <person name="De Paoli E."/>
            <person name="Dittami S."/>
            <person name="Maumus F."/>
            <person name="Michel G."/>
            <person name="Kersting A."/>
            <person name="Lauritano C."/>
            <person name="Lohaus R."/>
            <person name="Toepel M."/>
            <person name="Tonon T."/>
            <person name="Vanneste K."/>
            <person name="Amirebrahimi M."/>
            <person name="Brakel J."/>
            <person name="Bostroem C."/>
            <person name="Chovatia M."/>
            <person name="Grimwood J."/>
            <person name="Jenkins J.W."/>
            <person name="Jueterbock A."/>
            <person name="Mraz A."/>
            <person name="Stam W.T."/>
            <person name="Tice H."/>
            <person name="Bornberg-Bauer E."/>
            <person name="Green P.J."/>
            <person name="Pearson G.A."/>
            <person name="Procaccini G."/>
            <person name="Duarte C.M."/>
            <person name="Schmutz J."/>
            <person name="Reusch T.B.H."/>
            <person name="Van de Peer Y."/>
        </authorList>
    </citation>
    <scope>NUCLEOTIDE SEQUENCE [LARGE SCALE GENOMIC DNA]</scope>
    <source>
        <strain evidence="4">cv. Finnish</strain>
    </source>
</reference>
<dbReference type="FunFam" id="1.25.40.10:FF:000344">
    <property type="entry name" value="Pentatricopeptide repeat-containing protein"/>
    <property type="match status" value="1"/>
</dbReference>
<dbReference type="EMBL" id="LFYR01001351">
    <property type="protein sequence ID" value="KMZ62515.1"/>
    <property type="molecule type" value="Genomic_DNA"/>
</dbReference>
<dbReference type="Gene3D" id="1.25.40.10">
    <property type="entry name" value="Tetratricopeptide repeat domain"/>
    <property type="match status" value="5"/>
</dbReference>
<dbReference type="InterPro" id="IPR002885">
    <property type="entry name" value="PPR_rpt"/>
</dbReference>